<dbReference type="Proteomes" id="UP000467214">
    <property type="component" value="Unassembled WGS sequence"/>
</dbReference>
<dbReference type="InterPro" id="IPR036366">
    <property type="entry name" value="PGBDSf"/>
</dbReference>
<organism evidence="2 3">
    <name type="scientific">Craterilacuibacter sinensis</name>
    <dbReference type="NCBI Taxonomy" id="2686017"/>
    <lineage>
        <taxon>Bacteria</taxon>
        <taxon>Pseudomonadati</taxon>
        <taxon>Pseudomonadota</taxon>
        <taxon>Betaproteobacteria</taxon>
        <taxon>Neisseriales</taxon>
        <taxon>Neisseriaceae</taxon>
        <taxon>Craterilacuibacter</taxon>
    </lineage>
</organism>
<dbReference type="PANTHER" id="PTHR34408:SF1">
    <property type="entry name" value="GLYCOSYL HYDROLASE FAMILY 19 DOMAIN-CONTAINING PROTEIN HI_1415"/>
    <property type="match status" value="1"/>
</dbReference>
<reference evidence="2 3" key="1">
    <citation type="submission" date="2019-12" db="EMBL/GenBank/DDBJ databases">
        <title>Neisseriaceae gen. nov. sp. Genome sequencing and assembly.</title>
        <authorList>
            <person name="Liu Z."/>
            <person name="Li A."/>
        </authorList>
    </citation>
    <scope>NUCLEOTIDE SEQUENCE [LARGE SCALE GENOMIC DNA]</scope>
    <source>
        <strain evidence="2 3">B2N2-7</strain>
    </source>
</reference>
<comment type="caution">
    <text evidence="2">The sequence shown here is derived from an EMBL/GenBank/DDBJ whole genome shotgun (WGS) entry which is preliminary data.</text>
</comment>
<evidence type="ECO:0000259" key="1">
    <source>
        <dbReference type="Pfam" id="PF01471"/>
    </source>
</evidence>
<dbReference type="PANTHER" id="PTHR34408">
    <property type="entry name" value="FAMILY PROTEIN, PUTATIVE-RELATED"/>
    <property type="match status" value="1"/>
</dbReference>
<dbReference type="RefSeq" id="WP_160796644.1">
    <property type="nucleotide sequence ID" value="NZ_WSSB01000007.1"/>
</dbReference>
<dbReference type="SUPFAM" id="SSF53955">
    <property type="entry name" value="Lysozyme-like"/>
    <property type="match status" value="1"/>
</dbReference>
<evidence type="ECO:0000313" key="3">
    <source>
        <dbReference type="Proteomes" id="UP000467214"/>
    </source>
</evidence>
<sequence>MKTLVDTLTPLLPKAKTEYLQALREGGALLEQHGLNTPLRLAHFLAQMLHETGGLSVLRENMNYSAPRLSQIFGVGRHSAAITPAQATALSGHPEAIAERVYGLGNPRKARELGNTEAGDGFRFRGNGLLQTTGRGNHRRMGEACGVDFEAHPEWVTVPEHALKPALTEWSEGKLNALADKNDIRAITRAINGGYNGLPERMAWFARLWPLLQESNQAAWQHAEPDNDSSWLQQALNDLGANPRLIVDGRYGPATTRAVRAFQQAAHIKADGIAGPVTRETIKLRLATLR</sequence>
<keyword evidence="3" id="KW-1185">Reference proteome</keyword>
<dbReference type="InterPro" id="IPR036365">
    <property type="entry name" value="PGBD-like_sf"/>
</dbReference>
<dbReference type="EMBL" id="WSSB01000007">
    <property type="protein sequence ID" value="MXR37214.1"/>
    <property type="molecule type" value="Genomic_DNA"/>
</dbReference>
<gene>
    <name evidence="2" type="ORF">GQF02_09545</name>
</gene>
<accession>A0A845BPQ1</accession>
<dbReference type="InterPro" id="IPR023346">
    <property type="entry name" value="Lysozyme-like_dom_sf"/>
</dbReference>
<dbReference type="SUPFAM" id="SSF47090">
    <property type="entry name" value="PGBD-like"/>
    <property type="match status" value="1"/>
</dbReference>
<dbReference type="InterPro" id="IPR052354">
    <property type="entry name" value="Cell_Wall_Dynamics_Protein"/>
</dbReference>
<evidence type="ECO:0000313" key="2">
    <source>
        <dbReference type="EMBL" id="MXR37214.1"/>
    </source>
</evidence>
<name>A0A845BPQ1_9NEIS</name>
<protein>
    <recommendedName>
        <fullName evidence="1">Peptidoglycan binding-like domain-containing protein</fullName>
    </recommendedName>
</protein>
<dbReference type="Pfam" id="PF01471">
    <property type="entry name" value="PG_binding_1"/>
    <property type="match status" value="1"/>
</dbReference>
<dbReference type="InterPro" id="IPR002477">
    <property type="entry name" value="Peptidoglycan-bd-like"/>
</dbReference>
<feature type="domain" description="Peptidoglycan binding-like" evidence="1">
    <location>
        <begin position="227"/>
        <end position="280"/>
    </location>
</feature>
<dbReference type="Gene3D" id="1.10.530.10">
    <property type="match status" value="1"/>
</dbReference>
<dbReference type="Gene3D" id="1.10.101.10">
    <property type="entry name" value="PGBD-like superfamily/PGBD"/>
    <property type="match status" value="1"/>
</dbReference>
<proteinExistence type="predicted"/>
<dbReference type="AlphaFoldDB" id="A0A845BPQ1"/>